<evidence type="ECO:0000256" key="2">
    <source>
        <dbReference type="ARBA" id="ARBA00022475"/>
    </source>
</evidence>
<keyword evidence="4 6" id="KW-1133">Transmembrane helix</keyword>
<protein>
    <submittedName>
        <fullName evidence="7">Amino acid/amide ABC transporter membrane protein 2, HAAT family (TC 3.A.1.4.-)</fullName>
    </submittedName>
</protein>
<keyword evidence="2" id="KW-1003">Cell membrane</keyword>
<feature type="transmembrane region" description="Helical" evidence="6">
    <location>
        <begin position="250"/>
        <end position="276"/>
    </location>
</feature>
<dbReference type="PANTHER" id="PTHR30482">
    <property type="entry name" value="HIGH-AFFINITY BRANCHED-CHAIN AMINO ACID TRANSPORT SYSTEM PERMEASE"/>
    <property type="match status" value="1"/>
</dbReference>
<evidence type="ECO:0000256" key="1">
    <source>
        <dbReference type="ARBA" id="ARBA00004651"/>
    </source>
</evidence>
<feature type="transmembrane region" description="Helical" evidence="6">
    <location>
        <begin position="218"/>
        <end position="238"/>
    </location>
</feature>
<feature type="transmembrane region" description="Helical" evidence="6">
    <location>
        <begin position="168"/>
        <end position="187"/>
    </location>
</feature>
<accession>A0A1M5Z3P0</accession>
<feature type="transmembrane region" description="Helical" evidence="6">
    <location>
        <begin position="29"/>
        <end position="50"/>
    </location>
</feature>
<evidence type="ECO:0000256" key="6">
    <source>
        <dbReference type="SAM" id="Phobius"/>
    </source>
</evidence>
<dbReference type="PANTHER" id="PTHR30482:SF10">
    <property type="entry name" value="HIGH-AFFINITY BRANCHED-CHAIN AMINO ACID TRANSPORT PROTEIN BRAE"/>
    <property type="match status" value="1"/>
</dbReference>
<feature type="transmembrane region" description="Helical" evidence="6">
    <location>
        <begin position="296"/>
        <end position="321"/>
    </location>
</feature>
<dbReference type="Pfam" id="PF02653">
    <property type="entry name" value="BPD_transp_2"/>
    <property type="match status" value="1"/>
</dbReference>
<proteinExistence type="predicted"/>
<feature type="transmembrane region" description="Helical" evidence="6">
    <location>
        <begin position="56"/>
        <end position="77"/>
    </location>
</feature>
<feature type="transmembrane region" description="Helical" evidence="6">
    <location>
        <begin position="6"/>
        <end position="22"/>
    </location>
</feature>
<dbReference type="EMBL" id="FQXU01000007">
    <property type="protein sequence ID" value="SHI18801.1"/>
    <property type="molecule type" value="Genomic_DNA"/>
</dbReference>
<sequence length="352" mass="38119">MKNNKILNIALIIIIFLLLIVANGNLDSYVVRVLNLCAIYSVLGLSMNLINGFTGMFSLGHAGFIAVGAYTTALLTMTEKVKTQNFFMEPLIAPFNSISIPFLPALIIAGLLSAFIAFLIGAPALRLKGDYLAIATLGFAEIIRIVLNNAQSLTNGALGLRGIPRATNLYWSFGVAIVTIIILISLIKSSYGRALKAIREDEIAAESMGINLFKHKTIAFTIGAFFAGVGGGLLGNLMGTIDPNMFKFVLTFNILLIIVIGGMGSITGTVISAFIVTILGELLRFLDMEKQFNFGFISFNGIPGLRMVVFSVILMVIVLFFRNGIMGTKEFSWKFLFKKKATDESLTEGGVK</sequence>
<dbReference type="GO" id="GO:0015658">
    <property type="term" value="F:branched-chain amino acid transmembrane transporter activity"/>
    <property type="evidence" value="ECO:0007669"/>
    <property type="project" value="InterPro"/>
</dbReference>
<keyword evidence="5 6" id="KW-0472">Membrane</keyword>
<dbReference type="RefSeq" id="WP_073019998.1">
    <property type="nucleotide sequence ID" value="NZ_FQXU01000007.1"/>
</dbReference>
<evidence type="ECO:0000256" key="4">
    <source>
        <dbReference type="ARBA" id="ARBA00022989"/>
    </source>
</evidence>
<dbReference type="InterPro" id="IPR043428">
    <property type="entry name" value="LivM-like"/>
</dbReference>
<dbReference type="InterPro" id="IPR001851">
    <property type="entry name" value="ABC_transp_permease"/>
</dbReference>
<evidence type="ECO:0000256" key="5">
    <source>
        <dbReference type="ARBA" id="ARBA00023136"/>
    </source>
</evidence>
<feature type="transmembrane region" description="Helical" evidence="6">
    <location>
        <begin position="98"/>
        <end position="125"/>
    </location>
</feature>
<organism evidence="7 8">
    <name type="scientific">Clostridium intestinale DSM 6191</name>
    <dbReference type="NCBI Taxonomy" id="1121320"/>
    <lineage>
        <taxon>Bacteria</taxon>
        <taxon>Bacillati</taxon>
        <taxon>Bacillota</taxon>
        <taxon>Clostridia</taxon>
        <taxon>Eubacteriales</taxon>
        <taxon>Clostridiaceae</taxon>
        <taxon>Clostridium</taxon>
    </lineage>
</organism>
<comment type="subcellular location">
    <subcellularLocation>
        <location evidence="1">Cell membrane</location>
        <topology evidence="1">Multi-pass membrane protein</topology>
    </subcellularLocation>
</comment>
<evidence type="ECO:0000313" key="7">
    <source>
        <dbReference type="EMBL" id="SHI18801.1"/>
    </source>
</evidence>
<evidence type="ECO:0000256" key="3">
    <source>
        <dbReference type="ARBA" id="ARBA00022692"/>
    </source>
</evidence>
<name>A0A1M5Z3P0_9CLOT</name>
<dbReference type="GO" id="GO:0005886">
    <property type="term" value="C:plasma membrane"/>
    <property type="evidence" value="ECO:0007669"/>
    <property type="project" value="UniProtKB-SubCell"/>
</dbReference>
<dbReference type="AlphaFoldDB" id="A0A1M5Z3P0"/>
<keyword evidence="3 6" id="KW-0812">Transmembrane</keyword>
<gene>
    <name evidence="7" type="ORF">SAMN02745941_02550</name>
</gene>
<reference evidence="7 8" key="1">
    <citation type="submission" date="2016-11" db="EMBL/GenBank/DDBJ databases">
        <authorList>
            <person name="Jaros S."/>
            <person name="Januszkiewicz K."/>
            <person name="Wedrychowicz H."/>
        </authorList>
    </citation>
    <scope>NUCLEOTIDE SEQUENCE [LARGE SCALE GENOMIC DNA]</scope>
    <source>
        <strain evidence="7 8">DSM 6191</strain>
    </source>
</reference>
<dbReference type="Proteomes" id="UP000184241">
    <property type="component" value="Unassembled WGS sequence"/>
</dbReference>
<dbReference type="CDD" id="cd06581">
    <property type="entry name" value="TM_PBP1_LivM_like"/>
    <property type="match status" value="1"/>
</dbReference>
<evidence type="ECO:0000313" key="8">
    <source>
        <dbReference type="Proteomes" id="UP000184241"/>
    </source>
</evidence>